<dbReference type="AlphaFoldDB" id="A0A382ATU8"/>
<keyword evidence="3" id="KW-0813">Transport</keyword>
<proteinExistence type="inferred from homology"/>
<evidence type="ECO:0000256" key="10">
    <source>
        <dbReference type="ARBA" id="ARBA00023201"/>
    </source>
</evidence>
<feature type="transmembrane region" description="Helical" evidence="11">
    <location>
        <begin position="173"/>
        <end position="202"/>
    </location>
</feature>
<evidence type="ECO:0000256" key="4">
    <source>
        <dbReference type="ARBA" id="ARBA00022475"/>
    </source>
</evidence>
<evidence type="ECO:0000256" key="8">
    <source>
        <dbReference type="ARBA" id="ARBA00023065"/>
    </source>
</evidence>
<dbReference type="EMBL" id="UINC01026793">
    <property type="protein sequence ID" value="SVB04878.1"/>
    <property type="molecule type" value="Genomic_DNA"/>
</dbReference>
<feature type="transmembrane region" description="Helical" evidence="11">
    <location>
        <begin position="108"/>
        <end position="137"/>
    </location>
</feature>
<evidence type="ECO:0008006" key="13">
    <source>
        <dbReference type="Google" id="ProtNLM"/>
    </source>
</evidence>
<evidence type="ECO:0000256" key="6">
    <source>
        <dbReference type="ARBA" id="ARBA00022989"/>
    </source>
</evidence>
<keyword evidence="9 11" id="KW-0472">Membrane</keyword>
<comment type="similarity">
    <text evidence="2">Belongs to the sodium:solute symporter (SSF) (TC 2.A.21) family.</text>
</comment>
<feature type="transmembrane region" description="Helical" evidence="11">
    <location>
        <begin position="33"/>
        <end position="53"/>
    </location>
</feature>
<feature type="transmembrane region" description="Helical" evidence="11">
    <location>
        <begin position="444"/>
        <end position="464"/>
    </location>
</feature>
<dbReference type="GO" id="GO:0006814">
    <property type="term" value="P:sodium ion transport"/>
    <property type="evidence" value="ECO:0007669"/>
    <property type="project" value="UniProtKB-KW"/>
</dbReference>
<dbReference type="PROSITE" id="PS50283">
    <property type="entry name" value="NA_SOLUT_SYMP_3"/>
    <property type="match status" value="1"/>
</dbReference>
<keyword evidence="8" id="KW-0406">Ion transport</keyword>
<keyword evidence="7" id="KW-0915">Sodium</keyword>
<protein>
    <recommendedName>
        <fullName evidence="13">Sodium:solute symporter</fullName>
    </recommendedName>
</protein>
<organism evidence="12">
    <name type="scientific">marine metagenome</name>
    <dbReference type="NCBI Taxonomy" id="408172"/>
    <lineage>
        <taxon>unclassified sequences</taxon>
        <taxon>metagenomes</taxon>
        <taxon>ecological metagenomes</taxon>
    </lineage>
</organism>
<dbReference type="GO" id="GO:0015293">
    <property type="term" value="F:symporter activity"/>
    <property type="evidence" value="ECO:0007669"/>
    <property type="project" value="TreeGrafter"/>
</dbReference>
<dbReference type="Gene3D" id="1.20.1730.10">
    <property type="entry name" value="Sodium/glucose cotransporter"/>
    <property type="match status" value="1"/>
</dbReference>
<dbReference type="PANTHER" id="PTHR42985">
    <property type="entry name" value="SODIUM-COUPLED MONOCARBOXYLATE TRANSPORTER"/>
    <property type="match status" value="1"/>
</dbReference>
<reference evidence="12" key="1">
    <citation type="submission" date="2018-05" db="EMBL/GenBank/DDBJ databases">
        <authorList>
            <person name="Lanie J.A."/>
            <person name="Ng W.-L."/>
            <person name="Kazmierczak K.M."/>
            <person name="Andrzejewski T.M."/>
            <person name="Davidsen T.M."/>
            <person name="Wayne K.J."/>
            <person name="Tettelin H."/>
            <person name="Glass J.I."/>
            <person name="Rusch D."/>
            <person name="Podicherti R."/>
            <person name="Tsui H.-C.T."/>
            <person name="Winkler M.E."/>
        </authorList>
    </citation>
    <scope>NUCLEOTIDE SEQUENCE</scope>
</reference>
<comment type="subcellular location">
    <subcellularLocation>
        <location evidence="1">Cell membrane</location>
        <topology evidence="1">Multi-pass membrane protein</topology>
    </subcellularLocation>
</comment>
<gene>
    <name evidence="12" type="ORF">METZ01_LOCUS157732</name>
</gene>
<evidence type="ECO:0000256" key="2">
    <source>
        <dbReference type="ARBA" id="ARBA00006434"/>
    </source>
</evidence>
<keyword evidence="4" id="KW-1003">Cell membrane</keyword>
<dbReference type="CDD" id="cd11494">
    <property type="entry name" value="SLC5sbd_NIS-like_u2"/>
    <property type="match status" value="1"/>
</dbReference>
<feature type="transmembrane region" description="Helical" evidence="11">
    <location>
        <begin position="476"/>
        <end position="494"/>
    </location>
</feature>
<dbReference type="InterPro" id="IPR051163">
    <property type="entry name" value="Sodium:Solute_Symporter_SSF"/>
</dbReference>
<name>A0A382ATU8_9ZZZZ</name>
<accession>A0A382ATU8</accession>
<feature type="transmembrane region" description="Helical" evidence="11">
    <location>
        <begin position="524"/>
        <end position="542"/>
    </location>
</feature>
<evidence type="ECO:0000256" key="11">
    <source>
        <dbReference type="SAM" id="Phobius"/>
    </source>
</evidence>
<feature type="transmembrane region" description="Helical" evidence="11">
    <location>
        <begin position="65"/>
        <end position="87"/>
    </location>
</feature>
<keyword evidence="10" id="KW-0739">Sodium transport</keyword>
<dbReference type="GO" id="GO:0005886">
    <property type="term" value="C:plasma membrane"/>
    <property type="evidence" value="ECO:0007669"/>
    <property type="project" value="UniProtKB-SubCell"/>
</dbReference>
<dbReference type="Pfam" id="PF00474">
    <property type="entry name" value="SSF"/>
    <property type="match status" value="2"/>
</dbReference>
<feature type="transmembrane region" description="Helical" evidence="11">
    <location>
        <begin position="501"/>
        <end position="518"/>
    </location>
</feature>
<evidence type="ECO:0000256" key="1">
    <source>
        <dbReference type="ARBA" id="ARBA00004651"/>
    </source>
</evidence>
<dbReference type="InterPro" id="IPR038377">
    <property type="entry name" value="Na/Glc_symporter_sf"/>
</dbReference>
<sequence length="553" mass="60447">VLYFGSVISFALWQSRKNVGVEGYFLANRRLPWAAVGLSVMATQASAITFIGTTGQAFDDGMEFIQVYLPQPLVMILLCVVFVPFFYRAKVFTAYEYLENRFDAKTRSLASFLFLLSRGLAAGIVLYAPAIVLSVIMGWDEKITILIMGLVTILYTMVGGITAVIWTDVIQMVMMFAGIAAALVILFGTLPAEVGVGDVVYIGGIQTMWSSIDWSWDPTNTYTIWSGMIGGFFLALAYFGTDQSQVQRYLTAKSLRSSRLSLIFNAFLKLPMQFAILSIGVLLFVFYHFERPPLLFNSAEVTMVHESTRAAEFQGLEMEHGGVHSLRREATLELLDARRGGENLAVLQQQIGEYDGQLAQLRSDAKAIVSDVRGTSSNDVNYVFPSYLIRYVPAGILGLMIAVIFAAAMSSLDSELTALSSATVIDFYQRYFRPKADESHYLRVARISTFFWGIFACGVALYAGRLGSLLEAVNQVGSFFYGSLLGVFLLAFLVKKSNGDGAFGGLLAGMLAVFTVSVTTDVSFLYYNVVGALTVLAVGSMISKLSDGGAPTV</sequence>
<feature type="non-terminal residue" evidence="12">
    <location>
        <position position="1"/>
    </location>
</feature>
<evidence type="ECO:0000313" key="12">
    <source>
        <dbReference type="EMBL" id="SVB04878.1"/>
    </source>
</evidence>
<dbReference type="PANTHER" id="PTHR42985:SF40">
    <property type="entry name" value="LD47995P-RELATED"/>
    <property type="match status" value="1"/>
</dbReference>
<dbReference type="InterPro" id="IPR001734">
    <property type="entry name" value="Na/solute_symporter"/>
</dbReference>
<feature type="transmembrane region" description="Helical" evidence="11">
    <location>
        <begin position="262"/>
        <end position="287"/>
    </location>
</feature>
<keyword evidence="5 11" id="KW-0812">Transmembrane</keyword>
<keyword evidence="6 11" id="KW-1133">Transmembrane helix</keyword>
<evidence type="ECO:0000256" key="9">
    <source>
        <dbReference type="ARBA" id="ARBA00023136"/>
    </source>
</evidence>
<evidence type="ECO:0000256" key="7">
    <source>
        <dbReference type="ARBA" id="ARBA00023053"/>
    </source>
</evidence>
<feature type="transmembrane region" description="Helical" evidence="11">
    <location>
        <begin position="222"/>
        <end position="241"/>
    </location>
</feature>
<feature type="transmembrane region" description="Helical" evidence="11">
    <location>
        <begin position="143"/>
        <end position="166"/>
    </location>
</feature>
<evidence type="ECO:0000256" key="5">
    <source>
        <dbReference type="ARBA" id="ARBA00022692"/>
    </source>
</evidence>
<feature type="transmembrane region" description="Helical" evidence="11">
    <location>
        <begin position="388"/>
        <end position="409"/>
    </location>
</feature>
<evidence type="ECO:0000256" key="3">
    <source>
        <dbReference type="ARBA" id="ARBA00022448"/>
    </source>
</evidence>